<organismHost>
    <name type="scientific">Oryza sativa</name>
    <name type="common">Rice</name>
    <dbReference type="NCBI Taxonomy" id="4530"/>
</organismHost>
<name>A5HIX7_RGDV</name>
<evidence type="ECO:0000313" key="2">
    <source>
        <dbReference type="EMBL" id="ABQ01712.1"/>
    </source>
</evidence>
<evidence type="ECO:0000256" key="1">
    <source>
        <dbReference type="SAM" id="MobiDB-lite"/>
    </source>
</evidence>
<feature type="region of interest" description="Disordered" evidence="1">
    <location>
        <begin position="1"/>
        <end position="142"/>
    </location>
</feature>
<reference evidence="2" key="1">
    <citation type="submission" date="2007-03" db="EMBL/GenBank/DDBJ databases">
        <authorList>
            <person name="Zhao Q."/>
            <person name="Li H.P."/>
        </authorList>
    </citation>
    <scope>NUCLEOTIDE SEQUENCE</scope>
    <source>
        <strain evidence="2">Guangdong</strain>
    </source>
</reference>
<sequence length="323" mass="35541">MFTSSAAKTGRRRASTAKKSEDELVVDRVPNLIDGSISSGPISTGPDSDQNNKKKLANPFTPKINNLGKDGQTTEQGSMLETKSRENEGDGGSPECVTPNHTDIGTSLGQVTTKGNECHDKYIGRGSPPNERGGSRPSQERGDSFVAIKYPSMLTTLAVMLNYDIHNLYEFMMAVLNVTKELNDPNVLVERAVFDAMQYSRSRGIGDRESYSMFCYMIHGYASLMRLAEEPWSDGVSSNESEIHIKASDMKKSVGVTLTVKPNSLWVCNKNDFARLICIFTLPDDIIAFLRTDGEDCYGGSNIYVGLDISKPPYIPLRDVEEP</sequence>
<organismHost>
    <name type="scientific">Nephotettix cincticeps</name>
    <name type="common">Green rice leafhopper</name>
    <name type="synonym">Selenocephalus cincticeps</name>
    <dbReference type="NCBI Taxonomy" id="94400"/>
</organismHost>
<organism evidence="2">
    <name type="scientific">Rice gall dwarf virus</name>
    <name type="common">RGDV</name>
    <dbReference type="NCBI Taxonomy" id="10986"/>
    <lineage>
        <taxon>Viruses</taxon>
        <taxon>Riboviria</taxon>
        <taxon>Orthornavirae</taxon>
        <taxon>Duplornaviricota</taxon>
        <taxon>Resentoviricetes</taxon>
        <taxon>Reovirales</taxon>
        <taxon>Sedoreoviridae</taxon>
        <taxon>Phytoreovirus</taxon>
        <taxon>Phytoreovirus betaoryzae</taxon>
    </lineage>
</organism>
<proteinExistence type="predicted"/>
<accession>A5HIX7</accession>
<feature type="compositionally biased region" description="Polar residues" evidence="1">
    <location>
        <begin position="99"/>
        <end position="115"/>
    </location>
</feature>
<protein>
    <submittedName>
        <fullName evidence="2">Nonstructural protein</fullName>
    </submittedName>
</protein>
<dbReference type="EMBL" id="EF532324">
    <property type="protein sequence ID" value="ABQ01712.1"/>
    <property type="molecule type" value="Genomic_RNA"/>
</dbReference>
<feature type="compositionally biased region" description="Low complexity" evidence="1">
    <location>
        <begin position="33"/>
        <end position="49"/>
    </location>
</feature>
<feature type="compositionally biased region" description="Polar residues" evidence="1">
    <location>
        <begin position="71"/>
        <end position="81"/>
    </location>
</feature>